<dbReference type="Pfam" id="PF01790">
    <property type="entry name" value="LGT"/>
    <property type="match status" value="1"/>
</dbReference>
<accession>A0AA35CKV7</accession>
<proteinExistence type="inferred from homology"/>
<name>A0AA35CKV7_9FIRM</name>
<dbReference type="GO" id="GO:0005886">
    <property type="term" value="C:plasma membrane"/>
    <property type="evidence" value="ECO:0007669"/>
    <property type="project" value="InterPro"/>
</dbReference>
<dbReference type="RefSeq" id="WP_264841842.1">
    <property type="nucleotide sequence ID" value="NZ_AP025628.1"/>
</dbReference>
<feature type="transmembrane region" description="Helical" evidence="7">
    <location>
        <begin position="193"/>
        <end position="213"/>
    </location>
</feature>
<evidence type="ECO:0000256" key="7">
    <source>
        <dbReference type="SAM" id="Phobius"/>
    </source>
</evidence>
<evidence type="ECO:0000256" key="4">
    <source>
        <dbReference type="ARBA" id="ARBA00022692"/>
    </source>
</evidence>
<keyword evidence="3" id="KW-0808">Transferase</keyword>
<dbReference type="EMBL" id="AP025628">
    <property type="protein sequence ID" value="BDG61170.1"/>
    <property type="molecule type" value="Genomic_DNA"/>
</dbReference>
<sequence>MPDVLVLGPFNIPTYGVSLIVGVLVFSALVPRLASTFSLGRAIAEEVASRAVLGLIVGAKLADVLRSPATFLARPRLLLALPRGPEPLIGALLGMVLFTLPVWWPARRHAVGLLDIVAVPLLTMGAVVSAGSGGPRAVPLGLGFALAAAATYALRTRGRFPGHVALAAVVFGSLAVAAGDLLGPAPVSPFGVSGTQLAAGAAGGGAYVAALWLERRVGRAPLQPQTPHPTAGG</sequence>
<evidence type="ECO:0000313" key="8">
    <source>
        <dbReference type="EMBL" id="BDG61170.1"/>
    </source>
</evidence>
<evidence type="ECO:0000256" key="6">
    <source>
        <dbReference type="ARBA" id="ARBA00023136"/>
    </source>
</evidence>
<dbReference type="AlphaFoldDB" id="A0AA35CKV7"/>
<protein>
    <submittedName>
        <fullName evidence="8">Uncharacterized protein</fullName>
    </submittedName>
</protein>
<dbReference type="GO" id="GO:0008961">
    <property type="term" value="F:phosphatidylglycerol-prolipoprotein diacylglyceryl transferase activity"/>
    <property type="evidence" value="ECO:0007669"/>
    <property type="project" value="InterPro"/>
</dbReference>
<keyword evidence="9" id="KW-1185">Reference proteome</keyword>
<evidence type="ECO:0000256" key="2">
    <source>
        <dbReference type="ARBA" id="ARBA00022475"/>
    </source>
</evidence>
<evidence type="ECO:0000313" key="9">
    <source>
        <dbReference type="Proteomes" id="UP001163687"/>
    </source>
</evidence>
<evidence type="ECO:0000256" key="1">
    <source>
        <dbReference type="ARBA" id="ARBA00007150"/>
    </source>
</evidence>
<keyword evidence="4 7" id="KW-0812">Transmembrane</keyword>
<comment type="similarity">
    <text evidence="1">Belongs to the Lgt family.</text>
</comment>
<gene>
    <name evidence="8" type="ORF">caldi_22600</name>
</gene>
<organism evidence="8 9">
    <name type="scientific">Caldinitratiruptor microaerophilus</name>
    <dbReference type="NCBI Taxonomy" id="671077"/>
    <lineage>
        <taxon>Bacteria</taxon>
        <taxon>Bacillati</taxon>
        <taxon>Bacillota</taxon>
        <taxon>Clostridia</taxon>
        <taxon>Eubacteriales</taxon>
        <taxon>Symbiobacteriaceae</taxon>
        <taxon>Caldinitratiruptor</taxon>
    </lineage>
</organism>
<dbReference type="PANTHER" id="PTHR30589">
    <property type="entry name" value="PROLIPOPROTEIN DIACYLGLYCERYL TRANSFERASE"/>
    <property type="match status" value="1"/>
</dbReference>
<dbReference type="InterPro" id="IPR001640">
    <property type="entry name" value="Lgt"/>
</dbReference>
<dbReference type="Proteomes" id="UP001163687">
    <property type="component" value="Chromosome"/>
</dbReference>
<feature type="transmembrane region" description="Helical" evidence="7">
    <location>
        <begin position="12"/>
        <end position="35"/>
    </location>
</feature>
<reference evidence="8" key="1">
    <citation type="submission" date="2022-03" db="EMBL/GenBank/DDBJ databases">
        <title>Complete genome sequence of Caldinitratiruptor microaerophilus.</title>
        <authorList>
            <person name="Mukaiyama R."/>
            <person name="Nishiyama T."/>
            <person name="Ueda K."/>
        </authorList>
    </citation>
    <scope>NUCLEOTIDE SEQUENCE</scope>
    <source>
        <strain evidence="8">JCM 16183</strain>
    </source>
</reference>
<evidence type="ECO:0000256" key="5">
    <source>
        <dbReference type="ARBA" id="ARBA00022989"/>
    </source>
</evidence>
<dbReference type="GO" id="GO:0042158">
    <property type="term" value="P:lipoprotein biosynthetic process"/>
    <property type="evidence" value="ECO:0007669"/>
    <property type="project" value="InterPro"/>
</dbReference>
<feature type="transmembrane region" description="Helical" evidence="7">
    <location>
        <begin position="166"/>
        <end position="187"/>
    </location>
</feature>
<dbReference type="PANTHER" id="PTHR30589:SF0">
    <property type="entry name" value="PHOSPHATIDYLGLYCEROL--PROLIPOPROTEIN DIACYLGLYCERYL TRANSFERASE"/>
    <property type="match status" value="1"/>
</dbReference>
<keyword evidence="2" id="KW-1003">Cell membrane</keyword>
<keyword evidence="6 7" id="KW-0472">Membrane</keyword>
<dbReference type="KEGG" id="cmic:caldi_22600"/>
<evidence type="ECO:0000256" key="3">
    <source>
        <dbReference type="ARBA" id="ARBA00022679"/>
    </source>
</evidence>
<feature type="transmembrane region" description="Helical" evidence="7">
    <location>
        <begin position="111"/>
        <end position="131"/>
    </location>
</feature>
<feature type="transmembrane region" description="Helical" evidence="7">
    <location>
        <begin position="137"/>
        <end position="154"/>
    </location>
</feature>
<keyword evidence="5 7" id="KW-1133">Transmembrane helix</keyword>
<feature type="transmembrane region" description="Helical" evidence="7">
    <location>
        <begin position="87"/>
        <end position="104"/>
    </location>
</feature>